<dbReference type="OrthoDB" id="40803at10239"/>
<reference evidence="1 2" key="1">
    <citation type="journal article" date="2003" name="Virology">
        <title>Genome sequence and organization of a nucleopolyhedrovirus isolated from the smaller tea tortrix, Adoxophyes honmai.</title>
        <authorList>
            <person name="Nakai M."/>
            <person name="Goto C."/>
            <person name="Kang W."/>
            <person name="Shikata M."/>
            <person name="Luque T."/>
            <person name="Kunimi Y."/>
        </authorList>
    </citation>
    <scope>NUCLEOTIDE SEQUENCE [LARGE SCALE GENOMIC DNA]</scope>
    <source>
        <strain evidence="1 2">ADN001</strain>
    </source>
</reference>
<dbReference type="KEGG" id="vg:1485739"/>
<name>Q80LT2_NPVAH</name>
<dbReference type="RefSeq" id="NP_818661.1">
    <property type="nucleotide sequence ID" value="NC_004690.1"/>
</dbReference>
<protein>
    <submittedName>
        <fullName evidence="1">Uncharacterized protein</fullName>
    </submittedName>
</protein>
<evidence type="ECO:0000313" key="1">
    <source>
        <dbReference type="EMBL" id="BAC67265.1"/>
    </source>
</evidence>
<organism evidence="1 2">
    <name type="scientific">Adoxophyes honmai nucleopolyhedrovirus</name>
    <dbReference type="NCBI Taxonomy" id="224399"/>
    <lineage>
        <taxon>Viruses</taxon>
        <taxon>Viruses incertae sedis</taxon>
        <taxon>Naldaviricetes</taxon>
        <taxon>Lefavirales</taxon>
        <taxon>Baculoviridae</taxon>
        <taxon>Alphabaculovirus</taxon>
        <taxon>Alphabaculovirus adhonmai</taxon>
    </lineage>
</organism>
<accession>Q80LT2</accession>
<keyword evidence="2" id="KW-1185">Reference proteome</keyword>
<dbReference type="EMBL" id="AP006270">
    <property type="protein sequence ID" value="BAC67265.1"/>
    <property type="molecule type" value="Genomic_DNA"/>
</dbReference>
<dbReference type="Proteomes" id="UP000232720">
    <property type="component" value="Genome"/>
</dbReference>
<organismHost>
    <name type="scientific">Adoxophyes honmai</name>
    <name type="common">Smaller tea tortrix moth</name>
    <dbReference type="NCBI Taxonomy" id="85585"/>
</organismHost>
<dbReference type="GeneID" id="1485739"/>
<evidence type="ECO:0000313" key="2">
    <source>
        <dbReference type="Proteomes" id="UP000232720"/>
    </source>
</evidence>
<sequence>MWLFKYGSHNINVYYLNQYYFFKSDEIKLLGSKIKNLHKYRTMRTILNEHEHIDVDHVLVYLNCFTDTEDIQNFILTKVYDVILNKKTY</sequence>
<proteinExistence type="predicted"/>